<reference evidence="2 3" key="1">
    <citation type="submission" date="2021-05" db="EMBL/GenBank/DDBJ databases">
        <title>Genome Assembly of Synthetic Allotetraploid Brassica napus Reveals Homoeologous Exchanges between Subgenomes.</title>
        <authorList>
            <person name="Davis J.T."/>
        </authorList>
    </citation>
    <scope>NUCLEOTIDE SEQUENCE [LARGE SCALE GENOMIC DNA]</scope>
    <source>
        <strain evidence="3">cv. Da-Ae</strain>
        <tissue evidence="2">Seedling</tissue>
    </source>
</reference>
<dbReference type="Proteomes" id="UP000824890">
    <property type="component" value="Unassembled WGS sequence"/>
</dbReference>
<proteinExistence type="predicted"/>
<protein>
    <submittedName>
        <fullName evidence="2">Uncharacterized protein</fullName>
    </submittedName>
</protein>
<feature type="compositionally biased region" description="Low complexity" evidence="1">
    <location>
        <begin position="45"/>
        <end position="59"/>
    </location>
</feature>
<sequence>MKIYISGLETNTGALKADLNTLKSDFEVEMVATRATRNIIPQALQPQTSVPTVSTTLSSQPPPQPQY</sequence>
<dbReference type="EMBL" id="JAGKQM010000012">
    <property type="protein sequence ID" value="KAH0898940.1"/>
    <property type="molecule type" value="Genomic_DNA"/>
</dbReference>
<name>A0ABQ8B2A2_BRANA</name>
<feature type="region of interest" description="Disordered" evidence="1">
    <location>
        <begin position="42"/>
        <end position="67"/>
    </location>
</feature>
<comment type="caution">
    <text evidence="2">The sequence shown here is derived from an EMBL/GenBank/DDBJ whole genome shotgun (WGS) entry which is preliminary data.</text>
</comment>
<keyword evidence="3" id="KW-1185">Reference proteome</keyword>
<accession>A0ABQ8B2A2</accession>
<evidence type="ECO:0000313" key="3">
    <source>
        <dbReference type="Proteomes" id="UP000824890"/>
    </source>
</evidence>
<organism evidence="2 3">
    <name type="scientific">Brassica napus</name>
    <name type="common">Rape</name>
    <dbReference type="NCBI Taxonomy" id="3708"/>
    <lineage>
        <taxon>Eukaryota</taxon>
        <taxon>Viridiplantae</taxon>
        <taxon>Streptophyta</taxon>
        <taxon>Embryophyta</taxon>
        <taxon>Tracheophyta</taxon>
        <taxon>Spermatophyta</taxon>
        <taxon>Magnoliopsida</taxon>
        <taxon>eudicotyledons</taxon>
        <taxon>Gunneridae</taxon>
        <taxon>Pentapetalae</taxon>
        <taxon>rosids</taxon>
        <taxon>malvids</taxon>
        <taxon>Brassicales</taxon>
        <taxon>Brassicaceae</taxon>
        <taxon>Brassiceae</taxon>
        <taxon>Brassica</taxon>
    </lineage>
</organism>
<evidence type="ECO:0000313" key="2">
    <source>
        <dbReference type="EMBL" id="KAH0898940.1"/>
    </source>
</evidence>
<gene>
    <name evidence="2" type="ORF">HID58_048508</name>
</gene>
<evidence type="ECO:0000256" key="1">
    <source>
        <dbReference type="SAM" id="MobiDB-lite"/>
    </source>
</evidence>